<protein>
    <recommendedName>
        <fullName evidence="3">C3H1-type domain-containing protein</fullName>
    </recommendedName>
</protein>
<reference evidence="2" key="2">
    <citation type="submission" date="2014-06" db="EMBL/GenBank/DDBJ databases">
        <authorList>
            <person name="Aslett M."/>
            <person name="De Silva Nishadi"/>
        </authorList>
    </citation>
    <scope>NUCLEOTIDE SEQUENCE</scope>
    <source>
        <strain evidence="2">Bond</strain>
    </source>
</reference>
<sequence>MKNKCIASHSRNQDSATKKALEDIESKLKQVKNLQKNLEGLTDQNSCQKLLENLCAGLETFLGFNSATKGYTGEGIVYSDLDRLSDGVMAFLCGVLSNIKEHLGQHKETITDAINTLNTNKHAGKKGFSVAIGSVVEGVGRYNERVKRSNDEIKKPIKNLQKQIDKNIVNAVKSILPNENAVTNDALMQAVELIKSKLLECKQFATEFNEALNTGKKEEIRKAIDDLNPRLQECVRNALKAVSHESQRLNELSNKESEDFEVTNRIITETLQSLHTQMNKHINREVKYLVEQFKRLAKDIWKQLNAIDTKLEEYVEELKKWIDASDKIVDTTIYEAEGIVQKGIGKNQQNSIKRVGEQLERRRKDLETNINGVKRKLESLAQQVTEQADSLEVNVRIGLQALRDDISKMLNDVRSSSAVNGVVKGLVGKQFQSLTESKNELTAVIGRITENSASLGSLYIKAFKQKFYDFAEALEKANLQKFQNALSPKSRKLESYVGILQRISSMLNVQPSTAGSIMELVEELNSGMRAITEHYDEVTSGTPSTVKNLKEAVDKAAGAINALGEKLKTEFHPAKEEIAKIRDDPSLTTAVAKYNALIELKTTVYGQTGGVENPDEGSLAKLIEELTKAVDGSGGVGGLKKAVETFDFAAKKQITDGASAAINEVLGKFEMDTVSDPQQINVKSMMNLFSLANESLKSTVNEIKTHATDINVDYVKSSLHTLSTELPKYLSELLDALSASGNAIKQNLQKLKRDIGKTERGTPAKDTLQHIHRQLSELRSKDLKSTITFVHGLDAFATRACQETIEKLENNVRQEVEAATVKLTTLIQKRFVCSTKSLLEKFTGKVNGELNGLSAKIHNDLNTGLNGFMLRLETHFLTGEQVIQGIDKISETHSPKQKSPLSQGAEKFNTAVKAFFGSLEKQKDFTSDYKIITPAKEALRKVLAMLAERGHFDHEFLTNLDPLETKVSEFKPSTYGEGKNPFILVAVRSGFTTIVTEFQKAYVSRYSGQIYDESHASKYVKVFATILYTLHDSLNSLNKGCMAGGGWNSRQWCKNDKRGENSLGTFLVRCGFQVATDEVSKDGELKHPSDKLSGKTIHDKLLETDYIDTEIAKHLKTCKSNKTKKPSQFNLFDLLECILYHTDKYNEVCHIPTASSTKVPSSVYDALVWFSGLPYSGVYSTLLRDSITDVLTDKDKHKAQVLDGLEFTAVDEGSLSIPAYPSDITYERVDKALAHICSMSYDIVTAIAGHGDAQTIYGSEFCNNSFKFKYPKTGDDCLQMIVDLLRRVLQCLRFLQQKCRLGAKYHGWSECLYGKSVKASNSPCEKHSTDKAECQPKCKVNCQPNCQPTSPLMSYLYDSLTGHLPHDLSSIGCKSTCNTCPKSSPGMPCLTPLGFRGFSGSTKTGADLCRIIDIFLNFDGLSCLFALDPKPPSTLSEHFSFVLTLAAGINATTTKRKSDVKTLRESFEESIDKQSIKLYENASSFTSALRDAYNSNKNHNANPHPDATNADLYTLCTDKSCVYPNRNVYCGPYLYSLSSDAYSCLAIKHSGLYLSWALYLPWTFYQYLKSLLDAFCAISCQYWGCRSCLIGDTCKPGKHGVDYNCKCNALVRCRGVLGAFYGYGFTFGDSMKLLEQHHRRYCHDFTKQLQNVLTSIRFGNLLTKCDDFLGKSAYHSSTWSSLFGHCPSSTSSA</sequence>
<dbReference type="SUPFAM" id="SSF58113">
    <property type="entry name" value="Apolipoprotein A-I"/>
    <property type="match status" value="1"/>
</dbReference>
<dbReference type="OrthoDB" id="37886at2759"/>
<dbReference type="GeneID" id="24562156"/>
<dbReference type="PANTHER" id="PTHR18976:SF34">
    <property type="entry name" value="LIPID-BINDING PROTEIN"/>
    <property type="match status" value="1"/>
</dbReference>
<gene>
    <name evidence="2" type="ORF">BBBOND_0006010</name>
</gene>
<keyword evidence="1" id="KW-0175">Coiled coil</keyword>
<name>A0A061BTZ5_BABBI</name>
<reference evidence="2" key="1">
    <citation type="journal article" date="2014" name="Nucleic Acids Res.">
        <title>The evolutionary dynamics of variant antigen genes in Babesia reveal a history of genomic innovation underlying host-parasite interaction.</title>
        <authorList>
            <person name="Jackson A.P."/>
            <person name="Otto T.D."/>
            <person name="Darby A."/>
            <person name="Ramaprasad A."/>
            <person name="Xia D."/>
            <person name="Echaide I.E."/>
            <person name="Farber M."/>
            <person name="Gahlot S."/>
            <person name="Gamble J."/>
            <person name="Gupta D."/>
            <person name="Gupta Y."/>
            <person name="Jackson L."/>
            <person name="Malandrin L."/>
            <person name="Malas T.B."/>
            <person name="Moussa E."/>
            <person name="Nair M."/>
            <person name="Reid AJ."/>
            <person name="Sanders M."/>
            <person name="Sharma J."/>
            <person name="Tracey A."/>
            <person name="Quail M.A."/>
            <person name="Weir W."/>
            <person name="Wastling J.M."/>
            <person name="Hall N."/>
            <person name="Willadsen P."/>
            <person name="Lingelbach K."/>
            <person name="Shiels B."/>
            <person name="Tait A."/>
            <person name="Berriman M."/>
            <person name="Allred D.R."/>
            <person name="Pain A."/>
        </authorList>
    </citation>
    <scope>NUCLEOTIDE SEQUENCE</scope>
    <source>
        <strain evidence="2">Bond</strain>
    </source>
</reference>
<dbReference type="RefSeq" id="XP_012770881.1">
    <property type="nucleotide sequence ID" value="XM_012915427.1"/>
</dbReference>
<feature type="coiled-coil region" evidence="1">
    <location>
        <begin position="349"/>
        <end position="394"/>
    </location>
</feature>
<proteinExistence type="predicted"/>
<evidence type="ECO:0000256" key="1">
    <source>
        <dbReference type="SAM" id="Coils"/>
    </source>
</evidence>
<dbReference type="EMBL" id="LK055248">
    <property type="protein sequence ID" value="CDR71939.1"/>
    <property type="molecule type" value="Genomic_DNA"/>
</dbReference>
<dbReference type="VEuPathDB" id="PiroplasmaDB:BBBOND_0006010"/>
<evidence type="ECO:0000313" key="2">
    <source>
        <dbReference type="EMBL" id="CDR71939.1"/>
    </source>
</evidence>
<dbReference type="KEGG" id="bbig:BBBOND_0006010"/>
<dbReference type="PANTHER" id="PTHR18976">
    <property type="entry name" value="APOLIPOPROTEIN"/>
    <property type="match status" value="1"/>
</dbReference>
<evidence type="ECO:0008006" key="3">
    <source>
        <dbReference type="Google" id="ProtNLM"/>
    </source>
</evidence>
<organism evidence="2">
    <name type="scientific">Babesia bigemina</name>
    <dbReference type="NCBI Taxonomy" id="5866"/>
    <lineage>
        <taxon>Eukaryota</taxon>
        <taxon>Sar</taxon>
        <taxon>Alveolata</taxon>
        <taxon>Apicomplexa</taxon>
        <taxon>Aconoidasida</taxon>
        <taxon>Piroplasmida</taxon>
        <taxon>Babesiidae</taxon>
        <taxon>Babesia</taxon>
    </lineage>
</organism>
<feature type="coiled-coil region" evidence="1">
    <location>
        <begin position="17"/>
        <end position="44"/>
    </location>
</feature>
<dbReference type="InterPro" id="IPR050163">
    <property type="entry name" value="Apolipoprotein_A1/A4/E"/>
</dbReference>
<accession>A0A061BTZ5</accession>